<accession>A0A023IZ76</accession>
<proteinExistence type="predicted"/>
<feature type="transmembrane region" description="Helical" evidence="1">
    <location>
        <begin position="12"/>
        <end position="45"/>
    </location>
</feature>
<evidence type="ECO:0000256" key="1">
    <source>
        <dbReference type="SAM" id="Phobius"/>
    </source>
</evidence>
<keyword evidence="1" id="KW-0812">Transmembrane</keyword>
<organism evidence="2">
    <name type="scientific">Bemisia afer</name>
    <name type="common">Whitefly</name>
    <dbReference type="NCBI Taxonomy" id="166114"/>
    <lineage>
        <taxon>Eukaryota</taxon>
        <taxon>Metazoa</taxon>
        <taxon>Ecdysozoa</taxon>
        <taxon>Arthropoda</taxon>
        <taxon>Hexapoda</taxon>
        <taxon>Insecta</taxon>
        <taxon>Pterygota</taxon>
        <taxon>Neoptera</taxon>
        <taxon>Paraneoptera</taxon>
        <taxon>Hemiptera</taxon>
        <taxon>Sternorrhyncha</taxon>
        <taxon>Aleyrodoidea</taxon>
        <taxon>Aleyrodidae</taxon>
        <taxon>Aleyrodinae</taxon>
        <taxon>Bemisia</taxon>
    </lineage>
</organism>
<name>A0A023IZ76_BEMAF</name>
<protein>
    <submittedName>
        <fullName evidence="2">ATP synthase F0 subunit 8</fullName>
    </submittedName>
</protein>
<dbReference type="GeneID" id="19221846"/>
<keyword evidence="2" id="KW-0496">Mitochondrion</keyword>
<dbReference type="EMBL" id="KF734668">
    <property type="protein sequence ID" value="AHC02240.1"/>
    <property type="molecule type" value="Genomic_DNA"/>
</dbReference>
<keyword evidence="1" id="KW-0472">Membrane</keyword>
<sequence>MSPLGWSYLMLVFWVCWLMFSVFLFFWMRVGSSLTSFFFFFFFYYNPLKFKSCSMCFSMFSQVLMFKVSF</sequence>
<geneLocation type="mitochondrion" evidence="2"/>
<reference evidence="2" key="2">
    <citation type="journal article" date="2014" name="Mitochondrial DNA">
        <title>The complete mitochondrial genome of Bemisia afer (Hemiptera: Aleyrodidae).</title>
        <authorList>
            <person name="Wang H.L."/>
            <person name="Xiao N."/>
            <person name="Yang J."/>
            <person name="Wang X.W."/>
            <person name="Colvin J."/>
            <person name="Liu S.S."/>
        </authorList>
    </citation>
    <scope>NUCLEOTIDE SEQUENCE</scope>
</reference>
<gene>
    <name evidence="2" type="primary">atp8</name>
</gene>
<dbReference type="RefSeq" id="YP_009027747.1">
    <property type="nucleotide sequence ID" value="NC_024056.1"/>
</dbReference>
<reference evidence="2" key="1">
    <citation type="submission" date="2013-10" db="EMBL/GenBank/DDBJ databases">
        <authorList>
            <person name="Wang H.-L."/>
            <person name="Yang J."/>
            <person name="Xiao N."/>
            <person name="Wang X.-W."/>
            <person name="Liu S.-S."/>
        </authorList>
    </citation>
    <scope>NUCLEOTIDE SEQUENCE</scope>
</reference>
<dbReference type="CTD" id="4509"/>
<dbReference type="AlphaFoldDB" id="A0A023IZ76"/>
<evidence type="ECO:0000313" key="2">
    <source>
        <dbReference type="EMBL" id="AHC02240.1"/>
    </source>
</evidence>
<keyword evidence="1" id="KW-1133">Transmembrane helix</keyword>